<reference evidence="1" key="2">
    <citation type="submission" date="2020-05" db="UniProtKB">
        <authorList>
            <consortium name="EnsemblMetazoa"/>
        </authorList>
    </citation>
    <scope>IDENTIFICATION</scope>
    <source>
        <strain evidence="1">IAEA</strain>
    </source>
</reference>
<dbReference type="VEuPathDB" id="VectorBase:GPPI018106"/>
<sequence length="117" mass="12784">MDIQLQLKNSGPFPWTAKQSSCTAACLSKLASHCGRPPSSPYDGWPAFPLKRSLENYSRIDNFSHVSSCPLIHSSFDPSARHPVSSVHPSSPFSSRKIFLHVQALVTAGMRETSGQT</sequence>
<evidence type="ECO:0000313" key="2">
    <source>
        <dbReference type="Proteomes" id="UP000092460"/>
    </source>
</evidence>
<reference evidence="2" key="1">
    <citation type="submission" date="2015-01" db="EMBL/GenBank/DDBJ databases">
        <authorList>
            <person name="Aksoy S."/>
            <person name="Warren W."/>
            <person name="Wilson R.K."/>
        </authorList>
    </citation>
    <scope>NUCLEOTIDE SEQUENCE [LARGE SCALE GENOMIC DNA]</scope>
    <source>
        <strain evidence="2">IAEA</strain>
    </source>
</reference>
<dbReference type="EnsemblMetazoa" id="GPPI018106-RA">
    <property type="protein sequence ID" value="GPPI018106-PA"/>
    <property type="gene ID" value="GPPI018106"/>
</dbReference>
<protein>
    <submittedName>
        <fullName evidence="1">Uncharacterized protein</fullName>
    </submittedName>
</protein>
<evidence type="ECO:0000313" key="1">
    <source>
        <dbReference type="EnsemblMetazoa" id="GPPI018106-PA"/>
    </source>
</evidence>
<keyword evidence="2" id="KW-1185">Reference proteome</keyword>
<proteinExistence type="predicted"/>
<organism evidence="1 2">
    <name type="scientific">Glossina palpalis gambiensis</name>
    <dbReference type="NCBI Taxonomy" id="67801"/>
    <lineage>
        <taxon>Eukaryota</taxon>
        <taxon>Metazoa</taxon>
        <taxon>Ecdysozoa</taxon>
        <taxon>Arthropoda</taxon>
        <taxon>Hexapoda</taxon>
        <taxon>Insecta</taxon>
        <taxon>Pterygota</taxon>
        <taxon>Neoptera</taxon>
        <taxon>Endopterygota</taxon>
        <taxon>Diptera</taxon>
        <taxon>Brachycera</taxon>
        <taxon>Muscomorpha</taxon>
        <taxon>Hippoboscoidea</taxon>
        <taxon>Glossinidae</taxon>
        <taxon>Glossina</taxon>
    </lineage>
</organism>
<name>A0A1B0B3Z6_9MUSC</name>
<dbReference type="EMBL" id="JXJN01008129">
    <property type="status" value="NOT_ANNOTATED_CDS"/>
    <property type="molecule type" value="Genomic_DNA"/>
</dbReference>
<dbReference type="AlphaFoldDB" id="A0A1B0B3Z6"/>
<accession>A0A1B0B3Z6</accession>
<dbReference type="Proteomes" id="UP000092460">
    <property type="component" value="Unassembled WGS sequence"/>
</dbReference>